<evidence type="ECO:0008006" key="5">
    <source>
        <dbReference type="Google" id="ProtNLM"/>
    </source>
</evidence>
<gene>
    <name evidence="1" type="ORF">HMI01_05530</name>
    <name evidence="2" type="ORF">SAMN05421668_105123</name>
</gene>
<reference evidence="2 3" key="1">
    <citation type="submission" date="2016-10" db="EMBL/GenBank/DDBJ databases">
        <authorList>
            <person name="de Groot N.N."/>
        </authorList>
    </citation>
    <scope>NUCLEOTIDE SEQUENCE [LARGE SCALE GENOMIC DNA]</scope>
    <source>
        <strain evidence="2 3">DSM 17074</strain>
    </source>
</reference>
<sequence>MTHLLTTHTTTRQIIDNQLTIKKECDTLKLTSSGVVSTVTFYPYTKIIDVSTRRMTKYTFALYIHTDEGVKTFLADHDPTAFTQTLKQKITHE</sequence>
<dbReference type="RefSeq" id="WP_089853145.1">
    <property type="nucleotide sequence ID" value="NZ_BJWJ01000004.1"/>
</dbReference>
<organism evidence="2 3">
    <name type="scientific">Halolactibacillus miurensis</name>
    <dbReference type="NCBI Taxonomy" id="306541"/>
    <lineage>
        <taxon>Bacteria</taxon>
        <taxon>Bacillati</taxon>
        <taxon>Bacillota</taxon>
        <taxon>Bacilli</taxon>
        <taxon>Bacillales</taxon>
        <taxon>Bacillaceae</taxon>
        <taxon>Halolactibacillus</taxon>
    </lineage>
</organism>
<name>A0A1I6R4M0_9BACI</name>
<accession>A0A1I6R4M0</accession>
<evidence type="ECO:0000313" key="4">
    <source>
        <dbReference type="Proteomes" id="UP000321773"/>
    </source>
</evidence>
<evidence type="ECO:0000313" key="2">
    <source>
        <dbReference type="EMBL" id="SFS59655.1"/>
    </source>
</evidence>
<dbReference type="EMBL" id="BJWJ01000004">
    <property type="protein sequence ID" value="GEM03565.1"/>
    <property type="molecule type" value="Genomic_DNA"/>
</dbReference>
<evidence type="ECO:0000313" key="1">
    <source>
        <dbReference type="EMBL" id="GEM03565.1"/>
    </source>
</evidence>
<keyword evidence="4" id="KW-1185">Reference proteome</keyword>
<reference evidence="1 4" key="2">
    <citation type="submission" date="2019-07" db="EMBL/GenBank/DDBJ databases">
        <title>Whole genome shotgun sequence of Halolactibacillus miurensis NBRC 100873.</title>
        <authorList>
            <person name="Hosoyama A."/>
            <person name="Uohara A."/>
            <person name="Ohji S."/>
            <person name="Ichikawa N."/>
        </authorList>
    </citation>
    <scope>NUCLEOTIDE SEQUENCE [LARGE SCALE GENOMIC DNA]</scope>
    <source>
        <strain evidence="1 4">NBRC 100873</strain>
    </source>
</reference>
<dbReference type="EMBL" id="FPAI01000005">
    <property type="protein sequence ID" value="SFS59655.1"/>
    <property type="molecule type" value="Genomic_DNA"/>
</dbReference>
<evidence type="ECO:0000313" key="3">
    <source>
        <dbReference type="Proteomes" id="UP000199139"/>
    </source>
</evidence>
<dbReference type="OrthoDB" id="2691759at2"/>
<dbReference type="Proteomes" id="UP000199139">
    <property type="component" value="Unassembled WGS sequence"/>
</dbReference>
<proteinExistence type="predicted"/>
<dbReference type="AlphaFoldDB" id="A0A1I6R4M0"/>
<protein>
    <recommendedName>
        <fullName evidence="5">PH domain-containing protein</fullName>
    </recommendedName>
</protein>
<dbReference type="Proteomes" id="UP000321773">
    <property type="component" value="Unassembled WGS sequence"/>
</dbReference>